<name>A0A3M6UAR1_POCDA</name>
<feature type="compositionally biased region" description="Basic and acidic residues" evidence="1">
    <location>
        <begin position="80"/>
        <end position="99"/>
    </location>
</feature>
<comment type="caution">
    <text evidence="2">The sequence shown here is derived from an EMBL/GenBank/DDBJ whole genome shotgun (WGS) entry which is preliminary data.</text>
</comment>
<feature type="region of interest" description="Disordered" evidence="1">
    <location>
        <begin position="35"/>
        <end position="99"/>
    </location>
</feature>
<gene>
    <name evidence="2" type="ORF">pdam_00009652</name>
</gene>
<sequence>MTTNLCSARKVNACAERGSKYWRFSTTSTCSLKRRRREEYQSFPRKSAKKRRNTQNARVQQKPSRTSKSYDRAKRKQKLLKRDENSQKRETYRKSQAAKERGNFPTCQALNRLDRQCKSKALDQSDFCKIHQFHDSTSGQVQCLGINKRFKQCIKSIPIDEKYCKYHMNKKQS</sequence>
<evidence type="ECO:0000256" key="1">
    <source>
        <dbReference type="SAM" id="MobiDB-lite"/>
    </source>
</evidence>
<dbReference type="EMBL" id="RCHS01001930">
    <property type="protein sequence ID" value="RMX50639.1"/>
    <property type="molecule type" value="Genomic_DNA"/>
</dbReference>
<reference evidence="2 3" key="1">
    <citation type="journal article" date="2018" name="Sci. Rep.">
        <title>Comparative analysis of the Pocillopora damicornis genome highlights role of immune system in coral evolution.</title>
        <authorList>
            <person name="Cunning R."/>
            <person name="Bay R.A."/>
            <person name="Gillette P."/>
            <person name="Baker A.C."/>
            <person name="Traylor-Knowles N."/>
        </authorList>
    </citation>
    <scope>NUCLEOTIDE SEQUENCE [LARGE SCALE GENOMIC DNA]</scope>
    <source>
        <strain evidence="2">RSMAS</strain>
        <tissue evidence="2">Whole animal</tissue>
    </source>
</reference>
<organism evidence="2 3">
    <name type="scientific">Pocillopora damicornis</name>
    <name type="common">Cauliflower coral</name>
    <name type="synonym">Millepora damicornis</name>
    <dbReference type="NCBI Taxonomy" id="46731"/>
    <lineage>
        <taxon>Eukaryota</taxon>
        <taxon>Metazoa</taxon>
        <taxon>Cnidaria</taxon>
        <taxon>Anthozoa</taxon>
        <taxon>Hexacorallia</taxon>
        <taxon>Scleractinia</taxon>
        <taxon>Astrocoeniina</taxon>
        <taxon>Pocilloporidae</taxon>
        <taxon>Pocillopora</taxon>
    </lineage>
</organism>
<protein>
    <submittedName>
        <fullName evidence="2">Uncharacterized protein</fullName>
    </submittedName>
</protein>
<accession>A0A3M6UAR1</accession>
<evidence type="ECO:0000313" key="2">
    <source>
        <dbReference type="EMBL" id="RMX50639.1"/>
    </source>
</evidence>
<dbReference type="AlphaFoldDB" id="A0A3M6UAR1"/>
<dbReference type="Proteomes" id="UP000275408">
    <property type="component" value="Unassembled WGS sequence"/>
</dbReference>
<proteinExistence type="predicted"/>
<evidence type="ECO:0000313" key="3">
    <source>
        <dbReference type="Proteomes" id="UP000275408"/>
    </source>
</evidence>
<keyword evidence="3" id="KW-1185">Reference proteome</keyword>
<feature type="compositionally biased region" description="Polar residues" evidence="1">
    <location>
        <begin position="54"/>
        <end position="67"/>
    </location>
</feature>